<dbReference type="SUPFAM" id="SSF48726">
    <property type="entry name" value="Immunoglobulin"/>
    <property type="match status" value="4"/>
</dbReference>
<dbReference type="PANTHER" id="PTHR44337">
    <property type="entry name" value="CARCINOEMBRYONIC ANTIGEN-RELATED CELL ADHESION MOLECULE 8"/>
    <property type="match status" value="1"/>
</dbReference>
<dbReference type="PANTHER" id="PTHR44337:SF20">
    <property type="entry name" value="CARCINOEMBRYONIC ANTIGEN-RELATED CELL ADHESION MOLECULE 5-RELATED"/>
    <property type="match status" value="1"/>
</dbReference>
<dbReference type="InterPro" id="IPR052598">
    <property type="entry name" value="IgSF_CEA-related"/>
</dbReference>
<keyword evidence="2" id="KW-0677">Repeat</keyword>
<dbReference type="InterPro" id="IPR003598">
    <property type="entry name" value="Ig_sub2"/>
</dbReference>
<reference evidence="10" key="1">
    <citation type="submission" date="2025-08" db="UniProtKB">
        <authorList>
            <consortium name="Ensembl"/>
        </authorList>
    </citation>
    <scope>IDENTIFICATION</scope>
</reference>
<dbReference type="InterPro" id="IPR013783">
    <property type="entry name" value="Ig-like_fold"/>
</dbReference>
<evidence type="ECO:0000256" key="4">
    <source>
        <dbReference type="ARBA" id="ARBA00023180"/>
    </source>
</evidence>
<feature type="region of interest" description="Disordered" evidence="6">
    <location>
        <begin position="1"/>
        <end position="22"/>
    </location>
</feature>
<feature type="region of interest" description="Disordered" evidence="6">
    <location>
        <begin position="77"/>
        <end position="120"/>
    </location>
</feature>
<feature type="domain" description="Ig-like" evidence="8">
    <location>
        <begin position="314"/>
        <end position="395"/>
    </location>
</feature>
<dbReference type="Pfam" id="PF07679">
    <property type="entry name" value="I-set"/>
    <property type="match status" value="1"/>
</dbReference>
<evidence type="ECO:0000256" key="1">
    <source>
        <dbReference type="ARBA" id="ARBA00022729"/>
    </source>
</evidence>
<feature type="compositionally biased region" description="Polar residues" evidence="6">
    <location>
        <begin position="280"/>
        <end position="300"/>
    </location>
</feature>
<keyword evidence="4" id="KW-0325">Glycoprotein</keyword>
<dbReference type="InterPro" id="IPR003599">
    <property type="entry name" value="Ig_sub"/>
</dbReference>
<keyword evidence="1" id="KW-0732">Signal</keyword>
<name>A0A8C3I2K9_CHRPI</name>
<sequence length="748" mass="77075">CPLGSATPRLPAPLASPSPDSAHSLWALAQPAASLQSPGCFQGTVGTAHPSVEIWHVGWGDSVPVLGVGGLDQPLGQVAGEGKGSLDPWLGVGGGTEPRTDQPPSVSPQAPHSPSPSSCPPAPWRCCWGGTSRSPSPTPLAQPPPRIVWQRNLTALADGRLGPNGSVAVAPAYQNRLSVDPQGGTLTIAPVALQDAGPYTVEVFPLGGQVWRGDIQLVGNVSVTPPSLAVSEGAGSAALTCAPVRGTVTWTKDGQSLDQNPRYRLSAGTLQISRPDRNDSGTYNCTVSNPRGDQTRSPGSDSVLVPFPDGPEPPTISLSSDRDPEPRRYVRVNSTVGLGCRAPSDPPAQIYWSLADASDPLVPAQPDLTLPRVQLSQAGLYSCLASNPRTQRQLRATLILTVTRGSPPGSPFCSLDSVANGTALRFLCSWPGGSPAPSLSLQGLPGGGEQGVGPTLERTLSSPPPALNGTRVTCLGRHLAAEGNCSMTPEAPSGVSLSFQASLDPGGTVLLDLQCQGTYRPVEIAWAWDGAPLGPGGRYRVSADGARLTISNFTAPQDLGGYSVRCQNPLGSQESNLTLTGPSVSSWSLVRGSEPGSARLSWAVPEGSVVTGFLVQVPGSPGGRAAGEWQTLQTLGGATRSSTVGGLQPHTAYSFRLLPLLGAQPGLPGSLPVSSLSAASTLSPGAIAGIVLGSILGMILLLALLVLLIWFLRARWGESKVGVPPPPEHPGKEVWGQDTLLPANQMQG</sequence>
<dbReference type="CDD" id="cd00063">
    <property type="entry name" value="FN3"/>
    <property type="match status" value="1"/>
</dbReference>
<dbReference type="InterPro" id="IPR007110">
    <property type="entry name" value="Ig-like_dom"/>
</dbReference>
<dbReference type="PROSITE" id="PS50835">
    <property type="entry name" value="IG_LIKE"/>
    <property type="match status" value="4"/>
</dbReference>
<dbReference type="Pfam" id="PF13927">
    <property type="entry name" value="Ig_3"/>
    <property type="match status" value="2"/>
</dbReference>
<dbReference type="SMART" id="SM00409">
    <property type="entry name" value="IG"/>
    <property type="match status" value="3"/>
</dbReference>
<proteinExistence type="predicted"/>
<dbReference type="PROSITE" id="PS50853">
    <property type="entry name" value="FN3"/>
    <property type="match status" value="1"/>
</dbReference>
<accession>A0A8C3I2K9</accession>
<evidence type="ECO:0000256" key="7">
    <source>
        <dbReference type="SAM" id="Phobius"/>
    </source>
</evidence>
<dbReference type="AlphaFoldDB" id="A0A8C3I2K9"/>
<feature type="compositionally biased region" description="Pro residues" evidence="6">
    <location>
        <begin position="111"/>
        <end position="120"/>
    </location>
</feature>
<dbReference type="InterPro" id="IPR036179">
    <property type="entry name" value="Ig-like_dom_sf"/>
</dbReference>
<keyword evidence="7" id="KW-1133">Transmembrane helix</keyword>
<evidence type="ECO:0000259" key="9">
    <source>
        <dbReference type="PROSITE" id="PS50853"/>
    </source>
</evidence>
<keyword evidence="7" id="KW-0472">Membrane</keyword>
<evidence type="ECO:0000313" key="11">
    <source>
        <dbReference type="Proteomes" id="UP000694380"/>
    </source>
</evidence>
<feature type="domain" description="Ig-like" evidence="8">
    <location>
        <begin position="219"/>
        <end position="304"/>
    </location>
</feature>
<dbReference type="InterPro" id="IPR003961">
    <property type="entry name" value="FN3_dom"/>
</dbReference>
<keyword evidence="3" id="KW-1015">Disulfide bond</keyword>
<evidence type="ECO:0000259" key="8">
    <source>
        <dbReference type="PROSITE" id="PS50835"/>
    </source>
</evidence>
<evidence type="ECO:0000313" key="10">
    <source>
        <dbReference type="Ensembl" id="ENSCPBP00000027342.1"/>
    </source>
</evidence>
<feature type="domain" description="Fibronectin type-III" evidence="9">
    <location>
        <begin position="583"/>
        <end position="684"/>
    </location>
</feature>
<evidence type="ECO:0008006" key="12">
    <source>
        <dbReference type="Google" id="ProtNLM"/>
    </source>
</evidence>
<dbReference type="SUPFAM" id="SSF49265">
    <property type="entry name" value="Fibronectin type III"/>
    <property type="match status" value="1"/>
</dbReference>
<dbReference type="InterPro" id="IPR036116">
    <property type="entry name" value="FN3_sf"/>
</dbReference>
<dbReference type="Ensembl" id="ENSCPBT00000032182.1">
    <property type="protein sequence ID" value="ENSCPBP00000027342.1"/>
    <property type="gene ID" value="ENSCPBG00000019355.1"/>
</dbReference>
<feature type="domain" description="Ig-like" evidence="8">
    <location>
        <begin position="492"/>
        <end position="580"/>
    </location>
</feature>
<feature type="domain" description="Ig-like" evidence="8">
    <location>
        <begin position="104"/>
        <end position="203"/>
    </location>
</feature>
<dbReference type="GeneTree" id="ENSGT00940000167735"/>
<dbReference type="InterPro" id="IPR013098">
    <property type="entry name" value="Ig_I-set"/>
</dbReference>
<keyword evidence="11" id="KW-1185">Reference proteome</keyword>
<organism evidence="10 11">
    <name type="scientific">Chrysemys picta bellii</name>
    <name type="common">Western painted turtle</name>
    <name type="synonym">Emys bellii</name>
    <dbReference type="NCBI Taxonomy" id="8478"/>
    <lineage>
        <taxon>Eukaryota</taxon>
        <taxon>Metazoa</taxon>
        <taxon>Chordata</taxon>
        <taxon>Craniata</taxon>
        <taxon>Vertebrata</taxon>
        <taxon>Euteleostomi</taxon>
        <taxon>Archelosauria</taxon>
        <taxon>Testudinata</taxon>
        <taxon>Testudines</taxon>
        <taxon>Cryptodira</taxon>
        <taxon>Durocryptodira</taxon>
        <taxon>Testudinoidea</taxon>
        <taxon>Emydidae</taxon>
        <taxon>Chrysemys</taxon>
    </lineage>
</organism>
<protein>
    <recommendedName>
        <fullName evidence="12">V-set and immunoglobulin domain containing 10 like</fullName>
    </recommendedName>
</protein>
<keyword evidence="7" id="KW-0812">Transmembrane</keyword>
<evidence type="ECO:0000256" key="2">
    <source>
        <dbReference type="ARBA" id="ARBA00022737"/>
    </source>
</evidence>
<dbReference type="SMART" id="SM00408">
    <property type="entry name" value="IGc2"/>
    <property type="match status" value="3"/>
</dbReference>
<keyword evidence="5" id="KW-0393">Immunoglobulin domain</keyword>
<feature type="transmembrane region" description="Helical" evidence="7">
    <location>
        <begin position="686"/>
        <end position="712"/>
    </location>
</feature>
<evidence type="ECO:0000256" key="3">
    <source>
        <dbReference type="ARBA" id="ARBA00023157"/>
    </source>
</evidence>
<feature type="region of interest" description="Disordered" evidence="6">
    <location>
        <begin position="268"/>
        <end position="325"/>
    </location>
</feature>
<evidence type="ECO:0000256" key="5">
    <source>
        <dbReference type="ARBA" id="ARBA00023319"/>
    </source>
</evidence>
<reference evidence="10" key="2">
    <citation type="submission" date="2025-09" db="UniProtKB">
        <authorList>
            <consortium name="Ensembl"/>
        </authorList>
    </citation>
    <scope>IDENTIFICATION</scope>
</reference>
<evidence type="ECO:0000256" key="6">
    <source>
        <dbReference type="SAM" id="MobiDB-lite"/>
    </source>
</evidence>
<dbReference type="Proteomes" id="UP000694380">
    <property type="component" value="Unplaced"/>
</dbReference>
<dbReference type="Gene3D" id="2.60.40.10">
    <property type="entry name" value="Immunoglobulins"/>
    <property type="match status" value="5"/>
</dbReference>